<dbReference type="PROSITE" id="PS50097">
    <property type="entry name" value="BTB"/>
    <property type="match status" value="1"/>
</dbReference>
<dbReference type="Pfam" id="PF00651">
    <property type="entry name" value="BTB"/>
    <property type="match status" value="1"/>
</dbReference>
<dbReference type="InterPro" id="IPR000210">
    <property type="entry name" value="BTB/POZ_dom"/>
</dbReference>
<dbReference type="SUPFAM" id="SSF54695">
    <property type="entry name" value="POZ domain"/>
    <property type="match status" value="1"/>
</dbReference>
<dbReference type="Pfam" id="PF00106">
    <property type="entry name" value="adh_short"/>
    <property type="match status" value="1"/>
</dbReference>
<evidence type="ECO:0000313" key="3">
    <source>
        <dbReference type="Proteomes" id="UP000756132"/>
    </source>
</evidence>
<dbReference type="SUPFAM" id="SSF51735">
    <property type="entry name" value="NAD(P)-binding Rossmann-fold domains"/>
    <property type="match status" value="1"/>
</dbReference>
<dbReference type="GeneID" id="71986069"/>
<protein>
    <recommendedName>
        <fullName evidence="1">BTB domain-containing protein</fullName>
    </recommendedName>
</protein>
<dbReference type="KEGG" id="ffu:CLAFUR5_06191"/>
<organism evidence="2 3">
    <name type="scientific">Passalora fulva</name>
    <name type="common">Tomato leaf mold</name>
    <name type="synonym">Cladosporium fulvum</name>
    <dbReference type="NCBI Taxonomy" id="5499"/>
    <lineage>
        <taxon>Eukaryota</taxon>
        <taxon>Fungi</taxon>
        <taxon>Dikarya</taxon>
        <taxon>Ascomycota</taxon>
        <taxon>Pezizomycotina</taxon>
        <taxon>Dothideomycetes</taxon>
        <taxon>Dothideomycetidae</taxon>
        <taxon>Mycosphaerellales</taxon>
        <taxon>Mycosphaerellaceae</taxon>
        <taxon>Fulvia</taxon>
    </lineage>
</organism>
<evidence type="ECO:0000259" key="1">
    <source>
        <dbReference type="PROSITE" id="PS50097"/>
    </source>
</evidence>
<keyword evidence="3" id="KW-1185">Reference proteome</keyword>
<dbReference type="EMBL" id="CP090167">
    <property type="protein sequence ID" value="UJO18282.1"/>
    <property type="molecule type" value="Genomic_DNA"/>
</dbReference>
<dbReference type="RefSeq" id="XP_047762648.1">
    <property type="nucleotide sequence ID" value="XM_047905339.1"/>
</dbReference>
<dbReference type="AlphaFoldDB" id="A0A9Q8LJ06"/>
<name>A0A9Q8LJ06_PASFU</name>
<dbReference type="Gene3D" id="3.30.710.10">
    <property type="entry name" value="Potassium Channel Kv1.1, Chain A"/>
    <property type="match status" value="1"/>
</dbReference>
<feature type="domain" description="BTB" evidence="1">
    <location>
        <begin position="240"/>
        <end position="306"/>
    </location>
</feature>
<dbReference type="PANTHER" id="PTHR47843">
    <property type="entry name" value="BTB DOMAIN-CONTAINING PROTEIN-RELATED"/>
    <property type="match status" value="1"/>
</dbReference>
<dbReference type="InterPro" id="IPR011333">
    <property type="entry name" value="SKP1/BTB/POZ_sf"/>
</dbReference>
<evidence type="ECO:0000313" key="2">
    <source>
        <dbReference type="EMBL" id="UJO18282.1"/>
    </source>
</evidence>
<dbReference type="InterPro" id="IPR002347">
    <property type="entry name" value="SDR_fam"/>
</dbReference>
<accession>A0A9Q8LJ06</accession>
<proteinExistence type="predicted"/>
<dbReference type="PANTHER" id="PTHR47843:SF5">
    <property type="entry name" value="BTB_POZ DOMAIN PROTEIN"/>
    <property type="match status" value="1"/>
</dbReference>
<dbReference type="Pfam" id="PF13561">
    <property type="entry name" value="adh_short_C2"/>
    <property type="match status" value="1"/>
</dbReference>
<dbReference type="PRINTS" id="PR00081">
    <property type="entry name" value="GDHRDH"/>
</dbReference>
<dbReference type="OrthoDB" id="3649185at2759"/>
<dbReference type="CDD" id="cd18186">
    <property type="entry name" value="BTB_POZ_ZBTB_KLHL-like"/>
    <property type="match status" value="1"/>
</dbReference>
<sequence length="508" mass="55391">MSTVSKKGPRKVILITGATGGIGRATACSFARTGQYDLALHYHTAKQDSRDRLLHAINDSVTKVIDVALFQADLSSYMEVRRLHKEVQEQFGGIDVLFANAGTTGGMIGVQSLADVPIDVMGNSVAKKGITVNAVAPALIEGTSMMAGAEQVGEAKKRMVANVPVGRLGRPEEVAETVKQTSLSFQSHSTISQKVQLRGHCFPRKTTTAATNMAAPGDLAPGYKPLFESIISRFDNAEFSDLTITCGNDSWPVHKVIVCSRSDFFKKACDGRFKESDGIISLPDDDPAVVRQMLKYLYTADYEDDTSFVPGDTPEPVPALLFTVHVHTIANKYDIPALAKLAEAKWAERAVTEWNTPGFADAIEEMYTTAPDSKQVLQEAALTLANEHGKELYTKDFGARFKEVAATVTPFTSELLGRQMSSVHAEELNCYNCRHCGNSVYLQTVETTKAYWCAWCARSAQGTKWILRFQLKAFTCKSCDYQFALQGHTGPSCTCPKCHEAKGNGNGL</sequence>
<dbReference type="Gene3D" id="3.40.50.720">
    <property type="entry name" value="NAD(P)-binding Rossmann-like Domain"/>
    <property type="match status" value="2"/>
</dbReference>
<gene>
    <name evidence="2" type="ORF">CLAFUR5_06191</name>
</gene>
<reference evidence="2" key="1">
    <citation type="submission" date="2021-12" db="EMBL/GenBank/DDBJ databases">
        <authorList>
            <person name="Zaccaron A."/>
            <person name="Stergiopoulos I."/>
        </authorList>
    </citation>
    <scope>NUCLEOTIDE SEQUENCE</scope>
    <source>
        <strain evidence="2">Race5_Kim</strain>
    </source>
</reference>
<reference evidence="2" key="2">
    <citation type="journal article" date="2022" name="Microb. Genom.">
        <title>A chromosome-scale genome assembly of the tomato pathogen Cladosporium fulvum reveals a compartmentalized genome architecture and the presence of a dispensable chromosome.</title>
        <authorList>
            <person name="Zaccaron A.Z."/>
            <person name="Chen L.H."/>
            <person name="Samaras A."/>
            <person name="Stergiopoulos I."/>
        </authorList>
    </citation>
    <scope>NUCLEOTIDE SEQUENCE</scope>
    <source>
        <strain evidence="2">Race5_Kim</strain>
    </source>
</reference>
<dbReference type="InterPro" id="IPR036291">
    <property type="entry name" value="NAD(P)-bd_dom_sf"/>
</dbReference>
<dbReference type="SMART" id="SM00225">
    <property type="entry name" value="BTB"/>
    <property type="match status" value="1"/>
</dbReference>
<dbReference type="Proteomes" id="UP000756132">
    <property type="component" value="Chromosome 5"/>
</dbReference>